<comment type="similarity">
    <text evidence="7">Belongs to the transferase hexapeptide repeat family. LpxD subfamily.</text>
</comment>
<dbReference type="EC" id="2.3.1.191" evidence="7"/>
<keyword evidence="11" id="KW-1185">Reference proteome</keyword>
<evidence type="ECO:0000259" key="9">
    <source>
        <dbReference type="Pfam" id="PF04613"/>
    </source>
</evidence>
<comment type="function">
    <text evidence="7">Catalyzes the N-acylation of UDP-3-O-acylglucosamine using 3-hydroxyacyl-ACP as the acyl donor. Is involved in the biosynthesis of lipid A, a phosphorylated glycolipid that anchors the lipopolysaccharide to the outer membrane of the cell.</text>
</comment>
<comment type="subunit">
    <text evidence="7">Homotrimer.</text>
</comment>
<keyword evidence="1 7" id="KW-0444">Lipid biosynthesis</keyword>
<accession>A0A517PJ68</accession>
<keyword evidence="2 7" id="KW-0441">Lipid A biosynthesis</keyword>
<dbReference type="AlphaFoldDB" id="A0A517PJ68"/>
<dbReference type="Proteomes" id="UP000320421">
    <property type="component" value="Chromosome"/>
</dbReference>
<keyword evidence="6 7" id="KW-0012">Acyltransferase</keyword>
<dbReference type="InterPro" id="IPR020573">
    <property type="entry name" value="UDP_GlcNAc_AcTrfase_non-rep"/>
</dbReference>
<name>A0A517PJ68_9PLAN</name>
<feature type="coiled-coil region" evidence="8">
    <location>
        <begin position="329"/>
        <end position="356"/>
    </location>
</feature>
<feature type="active site" description="Proton acceptor" evidence="7">
    <location>
        <position position="246"/>
    </location>
</feature>
<evidence type="ECO:0000256" key="1">
    <source>
        <dbReference type="ARBA" id="ARBA00022516"/>
    </source>
</evidence>
<dbReference type="InterPro" id="IPR011004">
    <property type="entry name" value="Trimer_LpxA-like_sf"/>
</dbReference>
<comment type="pathway">
    <text evidence="7">Bacterial outer membrane biogenesis; LPS lipid A biosynthesis.</text>
</comment>
<keyword evidence="4 7" id="KW-0677">Repeat</keyword>
<evidence type="ECO:0000256" key="3">
    <source>
        <dbReference type="ARBA" id="ARBA00022679"/>
    </source>
</evidence>
<sequence>MSTTVEWIAQELNCPARGNQRLEIHGAESVLKAGPHDITFVGDELNLKRLKSSQAGAVIIEQRLEESFQKAFESTPMTSLTVVDAQAAFIKVIQKLRPARELPEIGISPAADISDQATIGENCHIYPRVTIRPGVKIGNNCRIYPGVYIGDDCVLGDDVTIHANTVLYPDVKIADRVLIHAAAVLGCDGFGYRFENGRYVKIPHLGSVRIEDDVEIGAGTTIDRGMIGPTVIGLGTKIDNQVMIAHNCEIGKHNAFASQVGFAGSITTGDYVRCAGQVGIADHVHIGDQATLGARAGVHRDIPPGEVHIGTPAAPEKEQRKIVMSIRKVPEMRKQIRDLEQQLKTLTQQFEALNDSSQINDKSALT</sequence>
<dbReference type="NCBIfam" id="TIGR01853">
    <property type="entry name" value="lipid_A_lpxD"/>
    <property type="match status" value="1"/>
</dbReference>
<dbReference type="OrthoDB" id="9784739at2"/>
<dbReference type="Pfam" id="PF04613">
    <property type="entry name" value="LpxD"/>
    <property type="match status" value="1"/>
</dbReference>
<dbReference type="PANTHER" id="PTHR43378:SF2">
    <property type="entry name" value="UDP-3-O-ACYLGLUCOSAMINE N-ACYLTRANSFERASE 1, MITOCHONDRIAL-RELATED"/>
    <property type="match status" value="1"/>
</dbReference>
<evidence type="ECO:0000256" key="8">
    <source>
        <dbReference type="SAM" id="Coils"/>
    </source>
</evidence>
<keyword evidence="8" id="KW-0175">Coiled coil</keyword>
<evidence type="ECO:0000256" key="6">
    <source>
        <dbReference type="ARBA" id="ARBA00023315"/>
    </source>
</evidence>
<organism evidence="10 11">
    <name type="scientific">Gimesia chilikensis</name>
    <dbReference type="NCBI Taxonomy" id="2605989"/>
    <lineage>
        <taxon>Bacteria</taxon>
        <taxon>Pseudomonadati</taxon>
        <taxon>Planctomycetota</taxon>
        <taxon>Planctomycetia</taxon>
        <taxon>Planctomycetales</taxon>
        <taxon>Planctomycetaceae</taxon>
        <taxon>Gimesia</taxon>
    </lineage>
</organism>
<comment type="catalytic activity">
    <reaction evidence="7">
        <text>a UDP-3-O-[(3R)-3-hydroxyacyl]-alpha-D-glucosamine + a (3R)-hydroxyacyl-[ACP] = a UDP-2-N,3-O-bis[(3R)-3-hydroxyacyl]-alpha-D-glucosamine + holo-[ACP] + H(+)</text>
        <dbReference type="Rhea" id="RHEA:53836"/>
        <dbReference type="Rhea" id="RHEA-COMP:9685"/>
        <dbReference type="Rhea" id="RHEA-COMP:9945"/>
        <dbReference type="ChEBI" id="CHEBI:15378"/>
        <dbReference type="ChEBI" id="CHEBI:64479"/>
        <dbReference type="ChEBI" id="CHEBI:78827"/>
        <dbReference type="ChEBI" id="CHEBI:137740"/>
        <dbReference type="ChEBI" id="CHEBI:137748"/>
        <dbReference type="EC" id="2.3.1.191"/>
    </reaction>
</comment>
<dbReference type="InterPro" id="IPR007691">
    <property type="entry name" value="LpxD"/>
</dbReference>
<evidence type="ECO:0000256" key="4">
    <source>
        <dbReference type="ARBA" id="ARBA00022737"/>
    </source>
</evidence>
<dbReference type="Gene3D" id="2.160.10.10">
    <property type="entry name" value="Hexapeptide repeat proteins"/>
    <property type="match status" value="1"/>
</dbReference>
<dbReference type="Pfam" id="PF00132">
    <property type="entry name" value="Hexapep"/>
    <property type="match status" value="2"/>
</dbReference>
<evidence type="ECO:0000256" key="5">
    <source>
        <dbReference type="ARBA" id="ARBA00023098"/>
    </source>
</evidence>
<feature type="domain" description="UDP-3-O-[3-hydroxymyristoyl] glucosamine N-acyltransferase non-repeat region" evidence="9">
    <location>
        <begin position="22"/>
        <end position="94"/>
    </location>
</feature>
<evidence type="ECO:0000256" key="7">
    <source>
        <dbReference type="HAMAP-Rule" id="MF_00523"/>
    </source>
</evidence>
<dbReference type="PANTHER" id="PTHR43378">
    <property type="entry name" value="UDP-3-O-ACYLGLUCOSAMINE N-ACYLTRANSFERASE"/>
    <property type="match status" value="1"/>
</dbReference>
<dbReference type="GO" id="GO:0009245">
    <property type="term" value="P:lipid A biosynthetic process"/>
    <property type="evidence" value="ECO:0007669"/>
    <property type="project" value="UniProtKB-UniRule"/>
</dbReference>
<dbReference type="GO" id="GO:0103118">
    <property type="term" value="F:UDP-3-O-[(3R)-3-hydroxyacyl]-glucosamine N-acyltransferase activity"/>
    <property type="evidence" value="ECO:0007669"/>
    <property type="project" value="UniProtKB-EC"/>
</dbReference>
<dbReference type="GO" id="GO:0016020">
    <property type="term" value="C:membrane"/>
    <property type="evidence" value="ECO:0007669"/>
    <property type="project" value="GOC"/>
</dbReference>
<dbReference type="EMBL" id="CP036266">
    <property type="protein sequence ID" value="QDT19361.1"/>
    <property type="molecule type" value="Genomic_DNA"/>
</dbReference>
<evidence type="ECO:0000313" key="10">
    <source>
        <dbReference type="EMBL" id="QDT19361.1"/>
    </source>
</evidence>
<dbReference type="Gene3D" id="3.40.1390.10">
    <property type="entry name" value="MurE/MurF, N-terminal domain"/>
    <property type="match status" value="1"/>
</dbReference>
<dbReference type="SUPFAM" id="SSF51161">
    <property type="entry name" value="Trimeric LpxA-like enzymes"/>
    <property type="match status" value="1"/>
</dbReference>
<dbReference type="InterPro" id="IPR001451">
    <property type="entry name" value="Hexapep"/>
</dbReference>
<proteinExistence type="inferred from homology"/>
<evidence type="ECO:0000256" key="2">
    <source>
        <dbReference type="ARBA" id="ARBA00022556"/>
    </source>
</evidence>
<protein>
    <recommendedName>
        <fullName evidence="7">UDP-3-O-acylglucosamine N-acyltransferase</fullName>
        <ecNumber evidence="7">2.3.1.191</ecNumber>
    </recommendedName>
</protein>
<gene>
    <name evidence="7 10" type="primary">lpxD</name>
    <name evidence="10" type="ORF">HG66A1_11260</name>
</gene>
<dbReference type="GO" id="GO:0016410">
    <property type="term" value="F:N-acyltransferase activity"/>
    <property type="evidence" value="ECO:0007669"/>
    <property type="project" value="InterPro"/>
</dbReference>
<keyword evidence="3 7" id="KW-0808">Transferase</keyword>
<dbReference type="NCBIfam" id="NF002060">
    <property type="entry name" value="PRK00892.1"/>
    <property type="match status" value="1"/>
</dbReference>
<dbReference type="CDD" id="cd03352">
    <property type="entry name" value="LbH_LpxD"/>
    <property type="match status" value="1"/>
</dbReference>
<dbReference type="RefSeq" id="WP_145181211.1">
    <property type="nucleotide sequence ID" value="NZ_CP036266.1"/>
</dbReference>
<reference evidence="10 11" key="1">
    <citation type="submission" date="2019-02" db="EMBL/GenBank/DDBJ databases">
        <title>Deep-cultivation of Planctomycetes and their phenomic and genomic characterization uncovers novel biology.</title>
        <authorList>
            <person name="Wiegand S."/>
            <person name="Jogler M."/>
            <person name="Boedeker C."/>
            <person name="Pinto D."/>
            <person name="Vollmers J."/>
            <person name="Rivas-Marin E."/>
            <person name="Kohn T."/>
            <person name="Peeters S.H."/>
            <person name="Heuer A."/>
            <person name="Rast P."/>
            <person name="Oberbeckmann S."/>
            <person name="Bunk B."/>
            <person name="Jeske O."/>
            <person name="Meyerdierks A."/>
            <person name="Storesund J.E."/>
            <person name="Kallscheuer N."/>
            <person name="Luecker S."/>
            <person name="Lage O.M."/>
            <person name="Pohl T."/>
            <person name="Merkel B.J."/>
            <person name="Hornburger P."/>
            <person name="Mueller R.-W."/>
            <person name="Bruemmer F."/>
            <person name="Labrenz M."/>
            <person name="Spormann A.M."/>
            <person name="Op den Camp H."/>
            <person name="Overmann J."/>
            <person name="Amann R."/>
            <person name="Jetten M.S.M."/>
            <person name="Mascher T."/>
            <person name="Medema M.H."/>
            <person name="Devos D.P."/>
            <person name="Kaster A.-K."/>
            <person name="Ovreas L."/>
            <person name="Rohde M."/>
            <person name="Galperin M.Y."/>
            <person name="Jogler C."/>
        </authorList>
    </citation>
    <scope>NUCLEOTIDE SEQUENCE [LARGE SCALE GENOMIC DNA]</scope>
    <source>
        <strain evidence="10 11">HG66A1</strain>
    </source>
</reference>
<dbReference type="UniPathway" id="UPA00973"/>
<evidence type="ECO:0000313" key="11">
    <source>
        <dbReference type="Proteomes" id="UP000320421"/>
    </source>
</evidence>
<dbReference type="HAMAP" id="MF_00523">
    <property type="entry name" value="LpxD"/>
    <property type="match status" value="1"/>
</dbReference>
<keyword evidence="5 7" id="KW-0443">Lipid metabolism</keyword>